<dbReference type="SUPFAM" id="SSF51679">
    <property type="entry name" value="Bacterial luciferase-like"/>
    <property type="match status" value="1"/>
</dbReference>
<accession>A0A560HKC4</accession>
<name>A0A560HKC4_9PROT</name>
<protein>
    <submittedName>
        <fullName evidence="2">Alkanesulfonate monooxygenase SsuD/methylene tetrahydromethanopterin reductase-like flavin-dependent oxidoreductase (Luciferase family)</fullName>
    </submittedName>
</protein>
<dbReference type="PANTHER" id="PTHR30137:SF6">
    <property type="entry name" value="LUCIFERASE-LIKE MONOOXYGENASE"/>
    <property type="match status" value="1"/>
</dbReference>
<dbReference type="GO" id="GO:0016705">
    <property type="term" value="F:oxidoreductase activity, acting on paired donors, with incorporation or reduction of molecular oxygen"/>
    <property type="evidence" value="ECO:0007669"/>
    <property type="project" value="InterPro"/>
</dbReference>
<sequence length="369" mass="41313">MHVGYATGFQHQSGDALNDATFLKDDLKMAIEAETLGFESVWVTEHHFSNYSISPSPLQTLAYLAAKTKKVKLGTQVIVLPWNDPVRVAEQALWLDNVSQGRLLLGFGRGLGKMEYEGMRVDINQTRQLYREYADLIITALETGVIEGGEITKQPRRELRPRPFKSFRGRVFGSAGSPESVRTVAELGIGILIINPEPRSNLGVDFDTYNKVWGETHGATRAAPAPLLSGTIFVDESSERAKRLSSEYHRVNFRAAVKNYGMAEEDFGTSKGNEFYKKMRITPEKIDEMADKMGTVMPAGNPTEILEILERIAKETNLQGFFPHFHFGGMPREEAERNMRLFAEKCLPEVKSWPCDSSLDGQMSETRAA</sequence>
<dbReference type="InterPro" id="IPR050766">
    <property type="entry name" value="Bact_Lucif_Oxidored"/>
</dbReference>
<feature type="domain" description="Luciferase-like" evidence="1">
    <location>
        <begin position="1"/>
        <end position="310"/>
    </location>
</feature>
<dbReference type="Pfam" id="PF00296">
    <property type="entry name" value="Bac_luciferase"/>
    <property type="match status" value="1"/>
</dbReference>
<dbReference type="EMBL" id="VITT01000040">
    <property type="protein sequence ID" value="TWB46958.1"/>
    <property type="molecule type" value="Genomic_DNA"/>
</dbReference>
<dbReference type="PANTHER" id="PTHR30137">
    <property type="entry name" value="LUCIFERASE-LIKE MONOOXYGENASE"/>
    <property type="match status" value="1"/>
</dbReference>
<dbReference type="InterPro" id="IPR036661">
    <property type="entry name" value="Luciferase-like_sf"/>
</dbReference>
<keyword evidence="2" id="KW-0503">Monooxygenase</keyword>
<dbReference type="AlphaFoldDB" id="A0A560HKC4"/>
<dbReference type="InterPro" id="IPR011251">
    <property type="entry name" value="Luciferase-like_dom"/>
</dbReference>
<proteinExistence type="predicted"/>
<dbReference type="OrthoDB" id="8477406at2"/>
<dbReference type="Proteomes" id="UP000318050">
    <property type="component" value="Unassembled WGS sequence"/>
</dbReference>
<keyword evidence="2" id="KW-0560">Oxidoreductase</keyword>
<evidence type="ECO:0000313" key="3">
    <source>
        <dbReference type="Proteomes" id="UP000318050"/>
    </source>
</evidence>
<dbReference type="GO" id="GO:0004497">
    <property type="term" value="F:monooxygenase activity"/>
    <property type="evidence" value="ECO:0007669"/>
    <property type="project" value="UniProtKB-KW"/>
</dbReference>
<reference evidence="2 3" key="1">
    <citation type="submission" date="2019-06" db="EMBL/GenBank/DDBJ databases">
        <title>Genomic Encyclopedia of Type Strains, Phase IV (KMG-V): Genome sequencing to study the core and pangenomes of soil and plant-associated prokaryotes.</title>
        <authorList>
            <person name="Whitman W."/>
        </authorList>
    </citation>
    <scope>NUCLEOTIDE SEQUENCE [LARGE SCALE GENOMIC DNA]</scope>
    <source>
        <strain evidence="2 3">BR 11140</strain>
    </source>
</reference>
<gene>
    <name evidence="2" type="ORF">FBZ92_14016</name>
</gene>
<evidence type="ECO:0000259" key="1">
    <source>
        <dbReference type="Pfam" id="PF00296"/>
    </source>
</evidence>
<evidence type="ECO:0000313" key="2">
    <source>
        <dbReference type="EMBL" id="TWB46958.1"/>
    </source>
</evidence>
<comment type="caution">
    <text evidence="2">The sequence shown here is derived from an EMBL/GenBank/DDBJ whole genome shotgun (WGS) entry which is preliminary data.</text>
</comment>
<dbReference type="Gene3D" id="3.20.20.30">
    <property type="entry name" value="Luciferase-like domain"/>
    <property type="match status" value="1"/>
</dbReference>
<organism evidence="2 3">
    <name type="scientific">Nitrospirillum amazonense</name>
    <dbReference type="NCBI Taxonomy" id="28077"/>
    <lineage>
        <taxon>Bacteria</taxon>
        <taxon>Pseudomonadati</taxon>
        <taxon>Pseudomonadota</taxon>
        <taxon>Alphaproteobacteria</taxon>
        <taxon>Rhodospirillales</taxon>
        <taxon>Azospirillaceae</taxon>
        <taxon>Nitrospirillum</taxon>
    </lineage>
</organism>
<dbReference type="GO" id="GO:0005829">
    <property type="term" value="C:cytosol"/>
    <property type="evidence" value="ECO:0007669"/>
    <property type="project" value="TreeGrafter"/>
</dbReference>